<protein>
    <submittedName>
        <fullName evidence="1">Uncharacterized protein</fullName>
    </submittedName>
</protein>
<keyword evidence="2" id="KW-1185">Reference proteome</keyword>
<name>A0A6A4HYV4_9AGAR</name>
<dbReference type="AlphaFoldDB" id="A0A6A4HYV4"/>
<accession>A0A6A4HYV4</accession>
<gene>
    <name evidence="1" type="ORF">BT96DRAFT_1017350</name>
</gene>
<organism evidence="1 2">
    <name type="scientific">Gymnopus androsaceus JB14</name>
    <dbReference type="NCBI Taxonomy" id="1447944"/>
    <lineage>
        <taxon>Eukaryota</taxon>
        <taxon>Fungi</taxon>
        <taxon>Dikarya</taxon>
        <taxon>Basidiomycota</taxon>
        <taxon>Agaricomycotina</taxon>
        <taxon>Agaricomycetes</taxon>
        <taxon>Agaricomycetidae</taxon>
        <taxon>Agaricales</taxon>
        <taxon>Marasmiineae</taxon>
        <taxon>Omphalotaceae</taxon>
        <taxon>Gymnopus</taxon>
    </lineage>
</organism>
<evidence type="ECO:0000313" key="1">
    <source>
        <dbReference type="EMBL" id="KAE9402963.1"/>
    </source>
</evidence>
<dbReference type="EMBL" id="ML769430">
    <property type="protein sequence ID" value="KAE9402963.1"/>
    <property type="molecule type" value="Genomic_DNA"/>
</dbReference>
<evidence type="ECO:0000313" key="2">
    <source>
        <dbReference type="Proteomes" id="UP000799118"/>
    </source>
</evidence>
<reference evidence="1" key="1">
    <citation type="journal article" date="2019" name="Environ. Microbiol.">
        <title>Fungal ecological strategies reflected in gene transcription - a case study of two litter decomposers.</title>
        <authorList>
            <person name="Barbi F."/>
            <person name="Kohler A."/>
            <person name="Barry K."/>
            <person name="Baskaran P."/>
            <person name="Daum C."/>
            <person name="Fauchery L."/>
            <person name="Ihrmark K."/>
            <person name="Kuo A."/>
            <person name="LaButti K."/>
            <person name="Lipzen A."/>
            <person name="Morin E."/>
            <person name="Grigoriev I.V."/>
            <person name="Henrissat B."/>
            <person name="Lindahl B."/>
            <person name="Martin F."/>
        </authorList>
    </citation>
    <scope>NUCLEOTIDE SEQUENCE</scope>
    <source>
        <strain evidence="1">JB14</strain>
    </source>
</reference>
<proteinExistence type="predicted"/>
<sequence>MSFSLNFSPDNEDRDKAELLTGDLERECVMLKYLHQILTLSQGGYASAKADVGRLGHPLLPSLQSMLERKSCWISQRTRNSNTTSGLSAAATLASSCPTSPVSTTTTTITTKYRHYPSSASYLASQSPPVPLVQAPVAVSIRRLQ</sequence>
<dbReference type="Proteomes" id="UP000799118">
    <property type="component" value="Unassembled WGS sequence"/>
</dbReference>